<keyword evidence="2" id="KW-1185">Reference proteome</keyword>
<reference evidence="3" key="2">
    <citation type="submission" date="2019-10" db="EMBL/GenBank/DDBJ databases">
        <authorList>
            <consortium name="NCBI Genome Project"/>
        </authorList>
    </citation>
    <scope>NUCLEOTIDE SEQUENCE</scope>
    <source>
        <strain evidence="3">NI907</strain>
    </source>
</reference>
<dbReference type="AlphaFoldDB" id="A0A6P8AW07"/>
<reference evidence="3" key="3">
    <citation type="submission" date="2025-08" db="UniProtKB">
        <authorList>
            <consortium name="RefSeq"/>
        </authorList>
    </citation>
    <scope>IDENTIFICATION</scope>
    <source>
        <strain evidence="3">NI907</strain>
    </source>
</reference>
<dbReference type="RefSeq" id="XP_030979044.1">
    <property type="nucleotide sequence ID" value="XM_031128035.1"/>
</dbReference>
<protein>
    <submittedName>
        <fullName evidence="3">Uncharacterized protein</fullName>
    </submittedName>
</protein>
<dbReference type="KEGG" id="pgri:PgNI_08034"/>
<organism evidence="2 3">
    <name type="scientific">Pyricularia grisea</name>
    <name type="common">Crabgrass-specific blast fungus</name>
    <name type="synonym">Magnaporthe grisea</name>
    <dbReference type="NCBI Taxonomy" id="148305"/>
    <lineage>
        <taxon>Eukaryota</taxon>
        <taxon>Fungi</taxon>
        <taxon>Dikarya</taxon>
        <taxon>Ascomycota</taxon>
        <taxon>Pezizomycotina</taxon>
        <taxon>Sordariomycetes</taxon>
        <taxon>Sordariomycetidae</taxon>
        <taxon>Magnaporthales</taxon>
        <taxon>Pyriculariaceae</taxon>
        <taxon>Pyricularia</taxon>
    </lineage>
</organism>
<gene>
    <name evidence="3" type="ORF">PgNI_08034</name>
</gene>
<proteinExistence type="predicted"/>
<evidence type="ECO:0000313" key="2">
    <source>
        <dbReference type="Proteomes" id="UP000515153"/>
    </source>
</evidence>
<keyword evidence="1" id="KW-1133">Transmembrane helix</keyword>
<keyword evidence="1" id="KW-0472">Membrane</keyword>
<dbReference type="GeneID" id="41962944"/>
<evidence type="ECO:0000313" key="3">
    <source>
        <dbReference type="RefSeq" id="XP_030979044.1"/>
    </source>
</evidence>
<evidence type="ECO:0000256" key="1">
    <source>
        <dbReference type="SAM" id="Phobius"/>
    </source>
</evidence>
<dbReference type="Proteomes" id="UP000515153">
    <property type="component" value="Chromosome V"/>
</dbReference>
<accession>A0A6P8AW07</accession>
<name>A0A6P8AW07_PYRGI</name>
<reference evidence="2 3" key="1">
    <citation type="journal article" date="2019" name="Mol. Biol. Evol.">
        <title>Blast fungal genomes show frequent chromosomal changes, gene gains and losses, and effector gene turnover.</title>
        <authorList>
            <person name="Gomez Luciano L.B."/>
            <person name="Jason Tsai I."/>
            <person name="Chuma I."/>
            <person name="Tosa Y."/>
            <person name="Chen Y.H."/>
            <person name="Li J.Y."/>
            <person name="Li M.Y."/>
            <person name="Jade Lu M.Y."/>
            <person name="Nakayashiki H."/>
            <person name="Li W.H."/>
        </authorList>
    </citation>
    <scope>NUCLEOTIDE SEQUENCE [LARGE SCALE GENOMIC DNA]</scope>
    <source>
        <strain evidence="2 3">NI907</strain>
    </source>
</reference>
<sequence>MTGLLQSWTIIWAAVLLLHYSPVPDARRRRCTEVPQDDGEYEEGGLIWQRYPQRDFVARLAWTSDLLISFRAVGWQVAVGVAWLALFRNILMFQTVLKIAERLEKGLFGLQLQVVNTVSWIATSVP</sequence>
<feature type="transmembrane region" description="Helical" evidence="1">
    <location>
        <begin position="6"/>
        <end position="23"/>
    </location>
</feature>
<keyword evidence="1" id="KW-0812">Transmembrane</keyword>